<evidence type="ECO:0000313" key="3">
    <source>
        <dbReference type="EMBL" id="CCE80954.1"/>
    </source>
</evidence>
<evidence type="ECO:0000313" key="2">
    <source>
        <dbReference type="EMBL" id="CCE80189.1"/>
    </source>
</evidence>
<dbReference type="AlphaFoldDB" id="G8YIP4"/>
<dbReference type="eggNOG" id="ENOG502SXPJ">
    <property type="taxonomic scope" value="Eukaryota"/>
</dbReference>
<protein>
    <submittedName>
        <fullName evidence="2">Piso0_003291 protein</fullName>
    </submittedName>
</protein>
<feature type="compositionally biased region" description="Basic and acidic residues" evidence="1">
    <location>
        <begin position="262"/>
        <end position="271"/>
    </location>
</feature>
<feature type="compositionally biased region" description="Low complexity" evidence="1">
    <location>
        <begin position="504"/>
        <end position="513"/>
    </location>
</feature>
<proteinExistence type="predicted"/>
<dbReference type="InParanoid" id="G8YIP4"/>
<keyword evidence="4" id="KW-1185">Reference proteome</keyword>
<feature type="compositionally biased region" description="Polar residues" evidence="1">
    <location>
        <begin position="177"/>
        <end position="205"/>
    </location>
</feature>
<organism evidence="2 4">
    <name type="scientific">Pichia sorbitophila (strain ATCC MYA-4447 / BCRC 22081 / CBS 7064 / NBRC 10061 / NRRL Y-12695)</name>
    <name type="common">Hybrid yeast</name>
    <dbReference type="NCBI Taxonomy" id="559304"/>
    <lineage>
        <taxon>Eukaryota</taxon>
        <taxon>Fungi</taxon>
        <taxon>Dikarya</taxon>
        <taxon>Ascomycota</taxon>
        <taxon>Saccharomycotina</taxon>
        <taxon>Pichiomycetes</taxon>
        <taxon>Debaryomycetaceae</taxon>
        <taxon>Millerozyma</taxon>
    </lineage>
</organism>
<feature type="region of interest" description="Disordered" evidence="1">
    <location>
        <begin position="1"/>
        <end position="117"/>
    </location>
</feature>
<feature type="compositionally biased region" description="Low complexity" evidence="1">
    <location>
        <begin position="242"/>
        <end position="257"/>
    </location>
</feature>
<feature type="compositionally biased region" description="Basic and acidic residues" evidence="1">
    <location>
        <begin position="65"/>
        <end position="83"/>
    </location>
</feature>
<feature type="region of interest" description="Disordered" evidence="1">
    <location>
        <begin position="504"/>
        <end position="560"/>
    </location>
</feature>
<evidence type="ECO:0000256" key="1">
    <source>
        <dbReference type="SAM" id="MobiDB-lite"/>
    </source>
</evidence>
<feature type="compositionally biased region" description="Low complexity" evidence="1">
    <location>
        <begin position="220"/>
        <end position="231"/>
    </location>
</feature>
<feature type="compositionally biased region" description="Polar residues" evidence="1">
    <location>
        <begin position="514"/>
        <end position="543"/>
    </location>
</feature>
<dbReference type="STRING" id="559304.G8YIP4"/>
<feature type="compositionally biased region" description="Low complexity" evidence="1">
    <location>
        <begin position="597"/>
        <end position="608"/>
    </location>
</feature>
<reference evidence="4" key="2">
    <citation type="journal article" date="2012" name="G3 (Bethesda)">
        <title>Pichia sorbitophila, an interspecies yeast hybrid reveals early steps of genome resolution following polyploidization.</title>
        <authorList>
            <person name="Leh Louis V."/>
            <person name="Despons L."/>
            <person name="Friedrich A."/>
            <person name="Martin T."/>
            <person name="Durrens P."/>
            <person name="Casaregola S."/>
            <person name="Neuveglise C."/>
            <person name="Fairhead C."/>
            <person name="Marck C."/>
            <person name="Cruz J.A."/>
            <person name="Straub M.L."/>
            <person name="Kugler V."/>
            <person name="Sacerdot C."/>
            <person name="Uzunov Z."/>
            <person name="Thierry A."/>
            <person name="Weiss S."/>
            <person name="Bleykasten C."/>
            <person name="De Montigny J."/>
            <person name="Jacques N."/>
            <person name="Jung P."/>
            <person name="Lemaire M."/>
            <person name="Mallet S."/>
            <person name="Morel G."/>
            <person name="Richard G.F."/>
            <person name="Sarkar A."/>
            <person name="Savel G."/>
            <person name="Schacherer J."/>
            <person name="Seret M.L."/>
            <person name="Talla E."/>
            <person name="Samson G."/>
            <person name="Jubin C."/>
            <person name="Poulain J."/>
            <person name="Vacherie B."/>
            <person name="Barbe V."/>
            <person name="Pelletier E."/>
            <person name="Sherman D.J."/>
            <person name="Westhof E."/>
            <person name="Weissenbach J."/>
            <person name="Baret P.V."/>
            <person name="Wincker P."/>
            <person name="Gaillardin C."/>
            <person name="Dujon B."/>
            <person name="Souciet J.L."/>
        </authorList>
    </citation>
    <scope>NUCLEOTIDE SEQUENCE [LARGE SCALE GENOMIC DNA]</scope>
    <source>
        <strain evidence="4">ATCC MYA-4447 / BCRC 22081 / CBS 7064 / NBRC 10061 / NRRL Y-12695</strain>
    </source>
</reference>
<dbReference type="EMBL" id="FO082052">
    <property type="protein sequence ID" value="CCE80954.1"/>
    <property type="molecule type" value="Genomic_DNA"/>
</dbReference>
<feature type="compositionally biased region" description="Low complexity" evidence="1">
    <location>
        <begin position="550"/>
        <end position="560"/>
    </location>
</feature>
<feature type="compositionally biased region" description="Polar residues" evidence="1">
    <location>
        <begin position="24"/>
        <end position="37"/>
    </location>
</feature>
<accession>G8YIP4</accession>
<feature type="compositionally biased region" description="Polar residues" evidence="1">
    <location>
        <begin position="587"/>
        <end position="596"/>
    </location>
</feature>
<feature type="region of interest" description="Disordered" evidence="1">
    <location>
        <begin position="577"/>
        <end position="629"/>
    </location>
</feature>
<dbReference type="EMBL" id="FO082053">
    <property type="protein sequence ID" value="CCE80189.1"/>
    <property type="molecule type" value="Genomic_DNA"/>
</dbReference>
<sequence length="629" mass="68246">MSSERDKRASKTFSNRITSIFGGQFQNGQPQMTTGPIQQGIDIRGVPSQVVGLPPDGAARGQRIPVKEDLPRKEDSLVGEKQKAQRLRRKPPPAMEDGSNTETKRELNKLPPIESIKPTKYDPLRAVEKDLSDVIDTLQNELGNYMGHESASTSSKDDSRELGPKGATLAPEMPLQLTKSAHSGNSEYFTDCSDSTFPKDSSQGDSPKVPYPIDSPELRSTSSSNVNSHSSSEQRKNVSMPINNRSRTSITSSYSQSDGDVESEKILRHVESGSSPVKTKSRSAFRGPNFSDNSVNSVKNAPTAFMRSPSQNSVSLPPVMTSQVSVPLDNISNHSDSMKFKKTVPSARPEYLHKKSNSITSLWSMNSNRSVNLAALKKTLALKPGEGEPSTYVSTLRRSAGTAYNDSPPGKWKLPLGILPIDKHASYLSSNGRYMRLAGGLSQAKNKKTSGVGLKHGHLQPRLLAAEVDDNENVLGMNSALGKAGTSSTLGSISKTHVTNFKSSMSTFSSSPSLANSTMTSNSNKDSDSQSIQTGKDSTSTAQSEHRNSMDSSSSSSSLSISNLNVTGYYQHPNYAYSIDDDDTEVDSVTRNNSYKNNIENPDLSNNNNDDDDYRPRLVLMNPDNSDSD</sequence>
<dbReference type="OrthoDB" id="4026687at2759"/>
<name>G8YIP4_PICSO</name>
<gene>
    <name evidence="2" type="primary">Piso0_003291</name>
    <name evidence="2" type="ORF">GNLVRS01_PISO0G09092g</name>
    <name evidence="3" type="ORF">GNLVRS01_PISO0H09093g</name>
</gene>
<dbReference type="HOGENOM" id="CLU_434821_0_0_1"/>
<evidence type="ECO:0000313" key="4">
    <source>
        <dbReference type="Proteomes" id="UP000005222"/>
    </source>
</evidence>
<feature type="region of interest" description="Disordered" evidence="1">
    <location>
        <begin position="142"/>
        <end position="296"/>
    </location>
</feature>
<reference evidence="2" key="1">
    <citation type="submission" date="2011-10" db="EMBL/GenBank/DDBJ databases">
        <authorList>
            <person name="Genoscope - CEA"/>
        </authorList>
    </citation>
    <scope>NUCLEOTIDE SEQUENCE</scope>
</reference>
<dbReference type="Proteomes" id="UP000005222">
    <property type="component" value="Chromosome H"/>
</dbReference>
<dbReference type="Proteomes" id="UP000005222">
    <property type="component" value="Chromosome G"/>
</dbReference>